<accession>A0AAE8XZL6</accession>
<evidence type="ECO:0000313" key="2">
    <source>
        <dbReference type="Proteomes" id="UP000827845"/>
    </source>
</evidence>
<organism evidence="1 2">
    <name type="scientific">Haloarcula tailed virus 3</name>
    <dbReference type="NCBI Taxonomy" id="2877990"/>
    <lineage>
        <taxon>Viruses</taxon>
        <taxon>Duplodnaviria</taxon>
        <taxon>Heunggongvirae</taxon>
        <taxon>Uroviricota</taxon>
        <taxon>Caudoviricetes</taxon>
        <taxon>Kirjokansivirales</taxon>
        <taxon>Pyrstoviridae</taxon>
        <taxon>Hatrivirus</taxon>
        <taxon>Hatrivirus caudatum</taxon>
        <taxon>Hatrivirus HATV3</taxon>
    </lineage>
</organism>
<reference evidence="1" key="1">
    <citation type="submission" date="2021-05" db="EMBL/GenBank/DDBJ databases">
        <title>Diversity, taxonomy and evolution of archaeal viruses of the class Caudoviricetes.</title>
        <authorList>
            <person name="Liu Y."/>
            <person name="Demina T.A."/>
            <person name="Roux S."/>
            <person name="Aiewsakun P."/>
            <person name="Kazlauskas D."/>
            <person name="Simmonds P."/>
            <person name="Prangishvili D."/>
            <person name="Oksanen H.M."/>
            <person name="Krupovic M."/>
        </authorList>
    </citation>
    <scope>NUCLEOTIDE SEQUENCE</scope>
    <source>
        <strain evidence="1">HATV-3/30</strain>
    </source>
</reference>
<name>A0AAE8XZL6_9CAUD</name>
<protein>
    <submittedName>
        <fullName evidence="1">Uncharacterized protein</fullName>
    </submittedName>
</protein>
<dbReference type="Proteomes" id="UP000827845">
    <property type="component" value="Segment"/>
</dbReference>
<gene>
    <name evidence="1" type="ORF">HATV-3_gp81</name>
</gene>
<dbReference type="EMBL" id="MZ334527">
    <property type="protein sequence ID" value="UBF23431.1"/>
    <property type="molecule type" value="Genomic_DNA"/>
</dbReference>
<evidence type="ECO:0000313" key="1">
    <source>
        <dbReference type="EMBL" id="UBF23431.1"/>
    </source>
</evidence>
<keyword evidence="2" id="KW-1185">Reference proteome</keyword>
<sequence length="68" mass="7688">MTEEIPTGEKTTVPASELEGLVEELYEEADETLQRPEPISEYERGGAHALDWVAPKIEQLIDKHDPKQ</sequence>
<proteinExistence type="predicted"/>